<dbReference type="EMBL" id="QLMC01000005">
    <property type="protein sequence ID" value="RAJ94236.1"/>
    <property type="molecule type" value="Genomic_DNA"/>
</dbReference>
<sequence>MIILSVPFVDCLPLVVVQPPGLLIVILFWSMKIRIRYYHLPNRPLWSTLPVMFNHMTK</sequence>
<accession>A0A327WQL6</accession>
<keyword evidence="3" id="KW-1185">Reference proteome</keyword>
<dbReference type="AlphaFoldDB" id="A0A327WQL6"/>
<keyword evidence="1" id="KW-0812">Transmembrane</keyword>
<proteinExistence type="predicted"/>
<feature type="transmembrane region" description="Helical" evidence="1">
    <location>
        <begin position="12"/>
        <end position="31"/>
    </location>
</feature>
<dbReference type="Proteomes" id="UP000248790">
    <property type="component" value="Unassembled WGS sequence"/>
</dbReference>
<evidence type="ECO:0000313" key="3">
    <source>
        <dbReference type="Proteomes" id="UP000248790"/>
    </source>
</evidence>
<keyword evidence="1" id="KW-1133">Transmembrane helix</keyword>
<evidence type="ECO:0000313" key="2">
    <source>
        <dbReference type="EMBL" id="RAJ94236.1"/>
    </source>
</evidence>
<name>A0A327WQL6_LARAB</name>
<keyword evidence="1" id="KW-0472">Membrane</keyword>
<organism evidence="2 3">
    <name type="scientific">Larkinella arboricola</name>
    <dbReference type="NCBI Taxonomy" id="643671"/>
    <lineage>
        <taxon>Bacteria</taxon>
        <taxon>Pseudomonadati</taxon>
        <taxon>Bacteroidota</taxon>
        <taxon>Cytophagia</taxon>
        <taxon>Cytophagales</taxon>
        <taxon>Spirosomataceae</taxon>
        <taxon>Larkinella</taxon>
    </lineage>
</organism>
<reference evidence="2 3" key="1">
    <citation type="submission" date="2018-06" db="EMBL/GenBank/DDBJ databases">
        <title>Genomic Encyclopedia of Archaeal and Bacterial Type Strains, Phase II (KMG-II): from individual species to whole genera.</title>
        <authorList>
            <person name="Goeker M."/>
        </authorList>
    </citation>
    <scope>NUCLEOTIDE SEQUENCE [LARGE SCALE GENOMIC DNA]</scope>
    <source>
        <strain evidence="2 3">DSM 21851</strain>
    </source>
</reference>
<comment type="caution">
    <text evidence="2">The sequence shown here is derived from an EMBL/GenBank/DDBJ whole genome shotgun (WGS) entry which is preliminary data.</text>
</comment>
<evidence type="ECO:0000256" key="1">
    <source>
        <dbReference type="SAM" id="Phobius"/>
    </source>
</evidence>
<protein>
    <submittedName>
        <fullName evidence="2">Uncharacterized protein</fullName>
    </submittedName>
</protein>
<gene>
    <name evidence="2" type="ORF">LX87_04121</name>
</gene>